<name>A0ABP7CY56_9ACTN</name>
<protein>
    <recommendedName>
        <fullName evidence="3">Tetratricopeptide repeat-containing protein</fullName>
    </recommendedName>
</protein>
<gene>
    <name evidence="1" type="ORF">GCM10022204_10830</name>
</gene>
<organism evidence="1 2">
    <name type="scientific">Microlunatus aurantiacus</name>
    <dbReference type="NCBI Taxonomy" id="446786"/>
    <lineage>
        <taxon>Bacteria</taxon>
        <taxon>Bacillati</taxon>
        <taxon>Actinomycetota</taxon>
        <taxon>Actinomycetes</taxon>
        <taxon>Propionibacteriales</taxon>
        <taxon>Propionibacteriaceae</taxon>
        <taxon>Microlunatus</taxon>
    </lineage>
</organism>
<evidence type="ECO:0000313" key="1">
    <source>
        <dbReference type="EMBL" id="GAA3696708.1"/>
    </source>
</evidence>
<dbReference type="InterPro" id="IPR011990">
    <property type="entry name" value="TPR-like_helical_dom_sf"/>
</dbReference>
<reference evidence="2" key="1">
    <citation type="journal article" date="2019" name="Int. J. Syst. Evol. Microbiol.">
        <title>The Global Catalogue of Microorganisms (GCM) 10K type strain sequencing project: providing services to taxonomists for standard genome sequencing and annotation.</title>
        <authorList>
            <consortium name="The Broad Institute Genomics Platform"/>
            <consortium name="The Broad Institute Genome Sequencing Center for Infectious Disease"/>
            <person name="Wu L."/>
            <person name="Ma J."/>
        </authorList>
    </citation>
    <scope>NUCLEOTIDE SEQUENCE [LARGE SCALE GENOMIC DNA]</scope>
    <source>
        <strain evidence="2">JCM 16548</strain>
    </source>
</reference>
<dbReference type="Proteomes" id="UP001500051">
    <property type="component" value="Unassembled WGS sequence"/>
</dbReference>
<evidence type="ECO:0008006" key="3">
    <source>
        <dbReference type="Google" id="ProtNLM"/>
    </source>
</evidence>
<sequence length="131" mass="14406">MPKWSCVVVEPVSLTHEPEAGRREEGPAAIEEAVQLYRRLAATNPDAYEPDLASSLRNWAIGLAEAGHREEGLAAVEEAVQLCRRLAVTNPDAYELDLAMSLYTLSLRLDEVGRRDEAIAASEEADKLMQS</sequence>
<dbReference type="EMBL" id="BAAAYX010000002">
    <property type="protein sequence ID" value="GAA3696708.1"/>
    <property type="molecule type" value="Genomic_DNA"/>
</dbReference>
<evidence type="ECO:0000313" key="2">
    <source>
        <dbReference type="Proteomes" id="UP001500051"/>
    </source>
</evidence>
<dbReference type="Gene3D" id="1.25.40.10">
    <property type="entry name" value="Tetratricopeptide repeat domain"/>
    <property type="match status" value="1"/>
</dbReference>
<dbReference type="SUPFAM" id="SSF48452">
    <property type="entry name" value="TPR-like"/>
    <property type="match status" value="1"/>
</dbReference>
<accession>A0ABP7CY56</accession>
<keyword evidence="2" id="KW-1185">Reference proteome</keyword>
<comment type="caution">
    <text evidence="1">The sequence shown here is derived from an EMBL/GenBank/DDBJ whole genome shotgun (WGS) entry which is preliminary data.</text>
</comment>
<proteinExistence type="predicted"/>